<dbReference type="InterPro" id="IPR006734">
    <property type="entry name" value="PLATZ"/>
</dbReference>
<sequence>MKSAKRDEQQQGRRGYEMSKTRRHREAPKGLLWSSGDGGGGSGGGVVELVVEEWCRWWCSDGSGGGSGVVEVEVEVVVMVVVVECDGSGGGSGGGGGGVVEVLVGVVVVEVLVGLASIPQWLEVLLGEKFFNPCFVHETDKKSEKNIFCLDCCISLCPQCLPAHPSHRLLQIRRYVYQDVVRLNDAQKLMDCSSVQANQMGSNKVELNVVKVENCLELENGQMTPDSVLELPVLTRTSSSESSSSSAGVPNLTSRTTPLACAAAAEFVKRKRSSVFVSRNRCRPTRCAAAAELTDATSRRRKGVPHRSPLY</sequence>
<dbReference type="Proteomes" id="UP000428333">
    <property type="component" value="Linkage Group LG05"/>
</dbReference>
<evidence type="ECO:0000259" key="3">
    <source>
        <dbReference type="PROSITE" id="PS50119"/>
    </source>
</evidence>
<reference evidence="4 5" key="1">
    <citation type="journal article" date="2019" name="Genome Biol. Evol.">
        <title>The Rhododendron genome and chromosomal organization provide insight into shared whole-genome duplications across the heath family (Ericaceae).</title>
        <authorList>
            <person name="Soza V.L."/>
            <person name="Lindsley D."/>
            <person name="Waalkes A."/>
            <person name="Ramage E."/>
            <person name="Patwardhan R.P."/>
            <person name="Burton J.N."/>
            <person name="Adey A."/>
            <person name="Kumar A."/>
            <person name="Qiu R."/>
            <person name="Shendure J."/>
            <person name="Hall B."/>
        </authorList>
    </citation>
    <scope>NUCLEOTIDE SEQUENCE [LARGE SCALE GENOMIC DNA]</scope>
    <source>
        <strain evidence="4">RSF 1966-606</strain>
    </source>
</reference>
<keyword evidence="1" id="KW-0862">Zinc</keyword>
<dbReference type="PROSITE" id="PS50119">
    <property type="entry name" value="ZF_BBOX"/>
    <property type="match status" value="1"/>
</dbReference>
<organism evidence="4 5">
    <name type="scientific">Rhododendron williamsianum</name>
    <dbReference type="NCBI Taxonomy" id="262921"/>
    <lineage>
        <taxon>Eukaryota</taxon>
        <taxon>Viridiplantae</taxon>
        <taxon>Streptophyta</taxon>
        <taxon>Embryophyta</taxon>
        <taxon>Tracheophyta</taxon>
        <taxon>Spermatophyta</taxon>
        <taxon>Magnoliopsida</taxon>
        <taxon>eudicotyledons</taxon>
        <taxon>Gunneridae</taxon>
        <taxon>Pentapetalae</taxon>
        <taxon>asterids</taxon>
        <taxon>Ericales</taxon>
        <taxon>Ericaceae</taxon>
        <taxon>Ericoideae</taxon>
        <taxon>Rhodoreae</taxon>
        <taxon>Rhododendron</taxon>
    </lineage>
</organism>
<name>A0A6A4LTH2_9ERIC</name>
<feature type="non-terminal residue" evidence="4">
    <location>
        <position position="1"/>
    </location>
</feature>
<accession>A0A6A4LTH2</accession>
<evidence type="ECO:0000256" key="1">
    <source>
        <dbReference type="PROSITE-ProRule" id="PRU00024"/>
    </source>
</evidence>
<keyword evidence="1" id="KW-0863">Zinc-finger</keyword>
<dbReference type="AlphaFoldDB" id="A0A6A4LTH2"/>
<dbReference type="PANTHER" id="PTHR31065:SF1">
    <property type="entry name" value="OS09G0116050 PROTEIN"/>
    <property type="match status" value="1"/>
</dbReference>
<dbReference type="EMBL" id="QEFC01001170">
    <property type="protein sequence ID" value="KAE9459444.1"/>
    <property type="molecule type" value="Genomic_DNA"/>
</dbReference>
<gene>
    <name evidence="4" type="ORF">C3L33_08661</name>
</gene>
<keyword evidence="1" id="KW-0479">Metal-binding</keyword>
<protein>
    <recommendedName>
        <fullName evidence="3">B box-type domain-containing protein</fullName>
    </recommendedName>
</protein>
<proteinExistence type="predicted"/>
<evidence type="ECO:0000256" key="2">
    <source>
        <dbReference type="SAM" id="MobiDB-lite"/>
    </source>
</evidence>
<keyword evidence="5" id="KW-1185">Reference proteome</keyword>
<dbReference type="OrthoDB" id="1908108at2759"/>
<feature type="domain" description="B box-type" evidence="3">
    <location>
        <begin position="134"/>
        <end position="172"/>
    </location>
</feature>
<dbReference type="Pfam" id="PF04640">
    <property type="entry name" value="PLATZ"/>
    <property type="match status" value="1"/>
</dbReference>
<feature type="region of interest" description="Disordered" evidence="2">
    <location>
        <begin position="1"/>
        <end position="41"/>
    </location>
</feature>
<evidence type="ECO:0000313" key="5">
    <source>
        <dbReference type="Proteomes" id="UP000428333"/>
    </source>
</evidence>
<feature type="compositionally biased region" description="Basic and acidic residues" evidence="2">
    <location>
        <begin position="1"/>
        <end position="20"/>
    </location>
</feature>
<comment type="caution">
    <text evidence="4">The sequence shown here is derived from an EMBL/GenBank/DDBJ whole genome shotgun (WGS) entry which is preliminary data.</text>
</comment>
<dbReference type="GO" id="GO:0008270">
    <property type="term" value="F:zinc ion binding"/>
    <property type="evidence" value="ECO:0007669"/>
    <property type="project" value="UniProtKB-KW"/>
</dbReference>
<evidence type="ECO:0000313" key="4">
    <source>
        <dbReference type="EMBL" id="KAE9459444.1"/>
    </source>
</evidence>
<dbReference type="PANTHER" id="PTHR31065">
    <property type="entry name" value="PLATZ TRANSCRIPTION FACTOR FAMILY PROTEIN"/>
    <property type="match status" value="1"/>
</dbReference>
<dbReference type="InterPro" id="IPR000315">
    <property type="entry name" value="Znf_B-box"/>
</dbReference>